<proteinExistence type="predicted"/>
<sequence length="51" mass="6076">MGLLTPIRKDPVPRWWQGTHRGKSRLLWPSTTKQFLFSLLWRLRHASRCCG</sequence>
<keyword evidence="2" id="KW-1185">Reference proteome</keyword>
<reference evidence="1 2" key="1">
    <citation type="journal article" date="2019" name="Genome Biol. Evol.">
        <title>Insights into the evolution of the New World diploid cottons (Gossypium, subgenus Houzingenia) based on genome sequencing.</title>
        <authorList>
            <person name="Grover C.E."/>
            <person name="Arick M.A. 2nd"/>
            <person name="Thrash A."/>
            <person name="Conover J.L."/>
            <person name="Sanders W.S."/>
            <person name="Peterson D.G."/>
            <person name="Frelichowski J.E."/>
            <person name="Scheffler J.A."/>
            <person name="Scheffler B.E."/>
            <person name="Wendel J.F."/>
        </authorList>
    </citation>
    <scope>NUCLEOTIDE SEQUENCE [LARGE SCALE GENOMIC DNA]</scope>
    <source>
        <strain evidence="1">57</strain>
        <tissue evidence="1">Leaf</tissue>
    </source>
</reference>
<accession>A0A7J8TPZ6</accession>
<evidence type="ECO:0000313" key="2">
    <source>
        <dbReference type="Proteomes" id="UP000593573"/>
    </source>
</evidence>
<dbReference type="EMBL" id="JABFAB010000001">
    <property type="protein sequence ID" value="MBA0640308.1"/>
    <property type="molecule type" value="Genomic_DNA"/>
</dbReference>
<dbReference type="OrthoDB" id="1002626at2759"/>
<organism evidence="1 2">
    <name type="scientific">Gossypium klotzschianum</name>
    <dbReference type="NCBI Taxonomy" id="34286"/>
    <lineage>
        <taxon>Eukaryota</taxon>
        <taxon>Viridiplantae</taxon>
        <taxon>Streptophyta</taxon>
        <taxon>Embryophyta</taxon>
        <taxon>Tracheophyta</taxon>
        <taxon>Spermatophyta</taxon>
        <taxon>Magnoliopsida</taxon>
        <taxon>eudicotyledons</taxon>
        <taxon>Gunneridae</taxon>
        <taxon>Pentapetalae</taxon>
        <taxon>rosids</taxon>
        <taxon>malvids</taxon>
        <taxon>Malvales</taxon>
        <taxon>Malvaceae</taxon>
        <taxon>Malvoideae</taxon>
        <taxon>Gossypium</taxon>
    </lineage>
</organism>
<dbReference type="AlphaFoldDB" id="A0A7J8TPZ6"/>
<gene>
    <name evidence="1" type="ORF">Goklo_023260</name>
</gene>
<dbReference type="Proteomes" id="UP000593573">
    <property type="component" value="Unassembled WGS sequence"/>
</dbReference>
<evidence type="ECO:0000313" key="1">
    <source>
        <dbReference type="EMBL" id="MBA0640308.1"/>
    </source>
</evidence>
<protein>
    <submittedName>
        <fullName evidence="1">Uncharacterized protein</fullName>
    </submittedName>
</protein>
<name>A0A7J8TPZ6_9ROSI</name>
<comment type="caution">
    <text evidence="1">The sequence shown here is derived from an EMBL/GenBank/DDBJ whole genome shotgun (WGS) entry which is preliminary data.</text>
</comment>